<proteinExistence type="predicted"/>
<name>A0A8A3NZK9_9HELO</name>
<evidence type="ECO:0000313" key="1">
    <source>
        <dbReference type="EMBL" id="QSZ29570.1"/>
    </source>
</evidence>
<accession>A0A8A3NZK9</accession>
<dbReference type="EMBL" id="CP063405">
    <property type="protein sequence ID" value="QSZ29570.1"/>
    <property type="molecule type" value="Genomic_DNA"/>
</dbReference>
<dbReference type="AlphaFoldDB" id="A0A8A3NZK9"/>
<gene>
    <name evidence="1" type="ORF">DSL72_004085</name>
</gene>
<dbReference type="Proteomes" id="UP000672032">
    <property type="component" value="Chromosome 1"/>
</dbReference>
<organism evidence="1 2">
    <name type="scientific">Monilinia vaccinii-corymbosi</name>
    <dbReference type="NCBI Taxonomy" id="61207"/>
    <lineage>
        <taxon>Eukaryota</taxon>
        <taxon>Fungi</taxon>
        <taxon>Dikarya</taxon>
        <taxon>Ascomycota</taxon>
        <taxon>Pezizomycotina</taxon>
        <taxon>Leotiomycetes</taxon>
        <taxon>Helotiales</taxon>
        <taxon>Sclerotiniaceae</taxon>
        <taxon>Monilinia</taxon>
    </lineage>
</organism>
<sequence length="101" mass="11522">MRKILQTQNNILEGQHNHDFNGKIGVSNGGVGDVLYDTDNYEPFELQKLAPIKGSTGIIRKPVGLEHENGDLEKANWRDYHCYENQRGRHVGREKEGFETV</sequence>
<keyword evidence="2" id="KW-1185">Reference proteome</keyword>
<protein>
    <submittedName>
        <fullName evidence="1">Uncharacterized protein</fullName>
    </submittedName>
</protein>
<evidence type="ECO:0000313" key="2">
    <source>
        <dbReference type="Proteomes" id="UP000672032"/>
    </source>
</evidence>
<reference evidence="1" key="1">
    <citation type="submission" date="2020-10" db="EMBL/GenBank/DDBJ databases">
        <title>Genome Sequence of Monilinia vaccinii-corymbosi Sheds Light on Mummy Berry Disease Infection of Blueberry and Mating Type.</title>
        <authorList>
            <person name="Yow A.G."/>
            <person name="Zhang Y."/>
            <person name="Bansal K."/>
            <person name="Eacker S.M."/>
            <person name="Sullivan S."/>
            <person name="Liachko I."/>
            <person name="Cubeta M.A."/>
            <person name="Rollins J.A."/>
            <person name="Ashrafi H."/>
        </authorList>
    </citation>
    <scope>NUCLEOTIDE SEQUENCE</scope>
    <source>
        <strain evidence="1">RL-1</strain>
    </source>
</reference>